<keyword evidence="5 6" id="KW-0472">Membrane</keyword>
<evidence type="ECO:0000256" key="5">
    <source>
        <dbReference type="ARBA" id="ARBA00023136"/>
    </source>
</evidence>
<organism evidence="7 8">
    <name type="scientific">Actinomadura namibiensis</name>
    <dbReference type="NCBI Taxonomy" id="182080"/>
    <lineage>
        <taxon>Bacteria</taxon>
        <taxon>Bacillati</taxon>
        <taxon>Actinomycetota</taxon>
        <taxon>Actinomycetes</taxon>
        <taxon>Streptosporangiales</taxon>
        <taxon>Thermomonosporaceae</taxon>
        <taxon>Actinomadura</taxon>
    </lineage>
</organism>
<feature type="transmembrane region" description="Helical" evidence="6">
    <location>
        <begin position="51"/>
        <end position="78"/>
    </location>
</feature>
<accession>A0A7W3LUI8</accession>
<feature type="transmembrane region" description="Helical" evidence="6">
    <location>
        <begin position="114"/>
        <end position="133"/>
    </location>
</feature>
<dbReference type="RefSeq" id="WP_182846605.1">
    <property type="nucleotide sequence ID" value="NZ_BAAALP010000011.1"/>
</dbReference>
<keyword evidence="4 6" id="KW-1133">Transmembrane helix</keyword>
<keyword evidence="3 6" id="KW-0812">Transmembrane</keyword>
<keyword evidence="2" id="KW-1003">Cell membrane</keyword>
<dbReference type="Proteomes" id="UP000572680">
    <property type="component" value="Unassembled WGS sequence"/>
</dbReference>
<name>A0A7W3LUI8_ACTNM</name>
<comment type="subcellular location">
    <subcellularLocation>
        <location evidence="1">Cell membrane</location>
        <topology evidence="1">Multi-pass membrane protein</topology>
    </subcellularLocation>
</comment>
<reference evidence="7 8" key="1">
    <citation type="submission" date="2020-08" db="EMBL/GenBank/DDBJ databases">
        <title>Genomic Encyclopedia of Type Strains, Phase IV (KMG-IV): sequencing the most valuable type-strain genomes for metagenomic binning, comparative biology and taxonomic classification.</title>
        <authorList>
            <person name="Goeker M."/>
        </authorList>
    </citation>
    <scope>NUCLEOTIDE SEQUENCE [LARGE SCALE GENOMIC DNA]</scope>
    <source>
        <strain evidence="7 8">DSM 44197</strain>
    </source>
</reference>
<dbReference type="EMBL" id="JACJIA010000009">
    <property type="protein sequence ID" value="MBA8954544.1"/>
    <property type="molecule type" value="Genomic_DNA"/>
</dbReference>
<proteinExistence type="predicted"/>
<feature type="transmembrane region" description="Helical" evidence="6">
    <location>
        <begin position="154"/>
        <end position="182"/>
    </location>
</feature>
<keyword evidence="8" id="KW-1185">Reference proteome</keyword>
<dbReference type="AlphaFoldDB" id="A0A7W3LUI8"/>
<feature type="transmembrane region" description="Helical" evidence="6">
    <location>
        <begin position="202"/>
        <end position="225"/>
    </location>
</feature>
<feature type="transmembrane region" description="Helical" evidence="6">
    <location>
        <begin position="267"/>
        <end position="289"/>
    </location>
</feature>
<gene>
    <name evidence="7" type="ORF">HNR61_006201</name>
</gene>
<dbReference type="PANTHER" id="PTHR30213">
    <property type="entry name" value="INNER MEMBRANE PROTEIN YHJD"/>
    <property type="match status" value="1"/>
</dbReference>
<dbReference type="Pfam" id="PF03631">
    <property type="entry name" value="Virul_fac_BrkB"/>
    <property type="match status" value="1"/>
</dbReference>
<evidence type="ECO:0000313" key="8">
    <source>
        <dbReference type="Proteomes" id="UP000572680"/>
    </source>
</evidence>
<dbReference type="PIRSF" id="PIRSF035875">
    <property type="entry name" value="RNase_BN"/>
    <property type="match status" value="1"/>
</dbReference>
<evidence type="ECO:0000313" key="7">
    <source>
        <dbReference type="EMBL" id="MBA8954544.1"/>
    </source>
</evidence>
<evidence type="ECO:0000256" key="2">
    <source>
        <dbReference type="ARBA" id="ARBA00022475"/>
    </source>
</evidence>
<dbReference type="GO" id="GO:0005886">
    <property type="term" value="C:plasma membrane"/>
    <property type="evidence" value="ECO:0007669"/>
    <property type="project" value="UniProtKB-SubCell"/>
</dbReference>
<dbReference type="PANTHER" id="PTHR30213:SF1">
    <property type="entry name" value="INNER MEMBRANE PROTEIN YHJD"/>
    <property type="match status" value="1"/>
</dbReference>
<comment type="caution">
    <text evidence="7">The sequence shown here is derived from an EMBL/GenBank/DDBJ whole genome shotgun (WGS) entry which is preliminary data.</text>
</comment>
<evidence type="ECO:0000256" key="1">
    <source>
        <dbReference type="ARBA" id="ARBA00004651"/>
    </source>
</evidence>
<evidence type="ECO:0000256" key="6">
    <source>
        <dbReference type="SAM" id="Phobius"/>
    </source>
</evidence>
<sequence>MPQVITAVQRRFESADAAVRTRLRRARARWRWFDHLARAYERYRDRRGDRLAAALTSYGFLSFFPLLALAYALLGYLVGVSDLAREYLVTAINDMLPGLSDRLQISEVVRSKTAAGLIGTVGLLLTGLGWVQVLRESLRDIWGNDPRPEGANFLVMRLLDAAVLVFLGVMLILGSAATAVAGSTAHTVLGWFGMDDVSGAGTALRLLSLGVAVFFNTWIFLVLFSRLTGTRAPWRRIYKGALLGAVGFEALKQVASFLLGRTVDNPLYASFAVLVGLMVWINLVSRYLFYVAAWTATRSVVLSADNGHRTLTPGDVLSVIARPVGRREKV</sequence>
<feature type="transmembrane region" description="Helical" evidence="6">
    <location>
        <begin position="237"/>
        <end position="255"/>
    </location>
</feature>
<evidence type="ECO:0000256" key="3">
    <source>
        <dbReference type="ARBA" id="ARBA00022692"/>
    </source>
</evidence>
<evidence type="ECO:0000256" key="4">
    <source>
        <dbReference type="ARBA" id="ARBA00022989"/>
    </source>
</evidence>
<protein>
    <submittedName>
        <fullName evidence="7">Membrane protein</fullName>
    </submittedName>
</protein>
<dbReference type="InterPro" id="IPR017039">
    <property type="entry name" value="Virul_fac_BrkB"/>
</dbReference>